<gene>
    <name evidence="15" type="ORF">EDD66_108101</name>
</gene>
<name>A0A3N1XI41_9FIRM</name>
<feature type="domain" description="HAMP" evidence="14">
    <location>
        <begin position="326"/>
        <end position="379"/>
    </location>
</feature>
<dbReference type="SMART" id="SM00304">
    <property type="entry name" value="HAMP"/>
    <property type="match status" value="1"/>
</dbReference>
<dbReference type="InterPro" id="IPR003660">
    <property type="entry name" value="HAMP_dom"/>
</dbReference>
<dbReference type="Proteomes" id="UP000273083">
    <property type="component" value="Unassembled WGS sequence"/>
</dbReference>
<keyword evidence="9 12" id="KW-1133">Transmembrane helix</keyword>
<dbReference type="Pfam" id="PF02518">
    <property type="entry name" value="HATPase_c"/>
    <property type="match status" value="1"/>
</dbReference>
<evidence type="ECO:0000256" key="4">
    <source>
        <dbReference type="ARBA" id="ARBA00022475"/>
    </source>
</evidence>
<organism evidence="15 16">
    <name type="scientific">Mobilisporobacter senegalensis</name>
    <dbReference type="NCBI Taxonomy" id="1329262"/>
    <lineage>
        <taxon>Bacteria</taxon>
        <taxon>Bacillati</taxon>
        <taxon>Bacillota</taxon>
        <taxon>Clostridia</taxon>
        <taxon>Lachnospirales</taxon>
        <taxon>Lachnospiraceae</taxon>
        <taxon>Mobilisporobacter</taxon>
    </lineage>
</organism>
<dbReference type="RefSeq" id="WP_123610090.1">
    <property type="nucleotide sequence ID" value="NZ_RJVG01000008.1"/>
</dbReference>
<dbReference type="Pfam" id="PF00672">
    <property type="entry name" value="HAMP"/>
    <property type="match status" value="1"/>
</dbReference>
<dbReference type="InterPro" id="IPR003594">
    <property type="entry name" value="HATPase_dom"/>
</dbReference>
<comment type="catalytic activity">
    <reaction evidence="1">
        <text>ATP + protein L-histidine = ADP + protein N-phospho-L-histidine.</text>
        <dbReference type="EC" id="2.7.13.3"/>
    </reaction>
</comment>
<feature type="domain" description="Histidine kinase" evidence="13">
    <location>
        <begin position="490"/>
        <end position="593"/>
    </location>
</feature>
<dbReference type="GO" id="GO:0005886">
    <property type="term" value="C:plasma membrane"/>
    <property type="evidence" value="ECO:0007669"/>
    <property type="project" value="UniProtKB-SubCell"/>
</dbReference>
<evidence type="ECO:0000256" key="11">
    <source>
        <dbReference type="ARBA" id="ARBA00023136"/>
    </source>
</evidence>
<dbReference type="Gene3D" id="3.30.450.20">
    <property type="entry name" value="PAS domain"/>
    <property type="match status" value="2"/>
</dbReference>
<evidence type="ECO:0000256" key="9">
    <source>
        <dbReference type="ARBA" id="ARBA00022989"/>
    </source>
</evidence>
<dbReference type="SUPFAM" id="SSF55874">
    <property type="entry name" value="ATPase domain of HSP90 chaperone/DNA topoisomerase II/histidine kinase"/>
    <property type="match status" value="1"/>
</dbReference>
<keyword evidence="7 12" id="KW-0812">Transmembrane</keyword>
<dbReference type="PROSITE" id="PS50885">
    <property type="entry name" value="HAMP"/>
    <property type="match status" value="1"/>
</dbReference>
<reference evidence="15 16" key="1">
    <citation type="submission" date="2018-11" db="EMBL/GenBank/DDBJ databases">
        <title>Genomic Encyclopedia of Type Strains, Phase IV (KMG-IV): sequencing the most valuable type-strain genomes for metagenomic binning, comparative biology and taxonomic classification.</title>
        <authorList>
            <person name="Goeker M."/>
        </authorList>
    </citation>
    <scope>NUCLEOTIDE SEQUENCE [LARGE SCALE GENOMIC DNA]</scope>
    <source>
        <strain evidence="15 16">DSM 26537</strain>
    </source>
</reference>
<dbReference type="CDD" id="cd12912">
    <property type="entry name" value="PDC2_MCP_like"/>
    <property type="match status" value="1"/>
</dbReference>
<comment type="subcellular location">
    <subcellularLocation>
        <location evidence="2">Cell membrane</location>
        <topology evidence="2">Multi-pass membrane protein</topology>
    </subcellularLocation>
</comment>
<dbReference type="AlphaFoldDB" id="A0A3N1XI41"/>
<dbReference type="InterPro" id="IPR010559">
    <property type="entry name" value="Sig_transdc_His_kin_internal"/>
</dbReference>
<evidence type="ECO:0000256" key="2">
    <source>
        <dbReference type="ARBA" id="ARBA00004651"/>
    </source>
</evidence>
<sequence length="599" mass="69200">MNRKKNNFLPLPFKRIRMNMIFFFSVLILFALFVYLGISIQVTEEAVLENSTEYTKQLIGQVNNDIDVYISYMENISTMVVSNMDIREYLNGNKLDYNREEILRNRVLSQFETILNMREDIYNIGIYGENDKMILNRGNQIINPNVDVKKMDWYVKAVRSDGRRVLSSSHVQNLIYDDYKWVVTLSKAIRTKDTGEVLGALLVDLNYSSITNLCQNINMGNKGYIFLLDEKGEVIYHPKQQLIYTGLKREKISEIRACEDDHFITTVDDETKLYSMSTSEKTGWTVVGVANIDELVTNKEKTQKTYFLSVLLLLLAAVIVAFIFSDQLTKPITELRKSMKEVEKGNFEGIALQDLGDSEIGMLYRSFNIMTDEIQNLMHDKMKHQKQKYKLELRALQSQINPHFLYNTLDSIVWMAEGGNNKEVVIMTSSLAKLLRQSISNEEEFVTIDKEVGYVRSYLTIQKMRYRDQLNFEIDVDPSIHWYQIVKLTLQPLVENAIYHGIKYRETKGTIKILGYEAGDDIILQVIDNGVGMDEETLNHLFDKKEKSEKSNGVAIENVNRRLKLYYGEDYGLFYESRINAGTTVSIVIPKGEGAIQDE</sequence>
<feature type="transmembrane region" description="Helical" evidence="12">
    <location>
        <begin position="20"/>
        <end position="38"/>
    </location>
</feature>
<evidence type="ECO:0000256" key="10">
    <source>
        <dbReference type="ARBA" id="ARBA00023012"/>
    </source>
</evidence>
<evidence type="ECO:0000256" key="5">
    <source>
        <dbReference type="ARBA" id="ARBA00022553"/>
    </source>
</evidence>
<evidence type="ECO:0000313" key="16">
    <source>
        <dbReference type="Proteomes" id="UP000273083"/>
    </source>
</evidence>
<dbReference type="EC" id="2.7.13.3" evidence="3"/>
<proteinExistence type="predicted"/>
<dbReference type="PANTHER" id="PTHR34220:SF7">
    <property type="entry name" value="SENSOR HISTIDINE KINASE YPDA"/>
    <property type="match status" value="1"/>
</dbReference>
<evidence type="ECO:0000256" key="1">
    <source>
        <dbReference type="ARBA" id="ARBA00000085"/>
    </source>
</evidence>
<dbReference type="PROSITE" id="PS50109">
    <property type="entry name" value="HIS_KIN"/>
    <property type="match status" value="1"/>
</dbReference>
<keyword evidence="11 12" id="KW-0472">Membrane</keyword>
<keyword evidence="5" id="KW-0597">Phosphoprotein</keyword>
<dbReference type="Gene3D" id="3.30.565.10">
    <property type="entry name" value="Histidine kinase-like ATPase, C-terminal domain"/>
    <property type="match status" value="1"/>
</dbReference>
<evidence type="ECO:0000256" key="12">
    <source>
        <dbReference type="SAM" id="Phobius"/>
    </source>
</evidence>
<accession>A0A3N1XI41</accession>
<evidence type="ECO:0000313" key="15">
    <source>
        <dbReference type="EMBL" id="ROR26379.1"/>
    </source>
</evidence>
<feature type="transmembrane region" description="Helical" evidence="12">
    <location>
        <begin position="306"/>
        <end position="324"/>
    </location>
</feature>
<dbReference type="InterPro" id="IPR033479">
    <property type="entry name" value="dCache_1"/>
</dbReference>
<dbReference type="Pfam" id="PF02743">
    <property type="entry name" value="dCache_1"/>
    <property type="match status" value="1"/>
</dbReference>
<dbReference type="SUPFAM" id="SSF158472">
    <property type="entry name" value="HAMP domain-like"/>
    <property type="match status" value="1"/>
</dbReference>
<dbReference type="Gene3D" id="6.10.340.10">
    <property type="match status" value="1"/>
</dbReference>
<dbReference type="OrthoDB" id="9809348at2"/>
<evidence type="ECO:0000256" key="8">
    <source>
        <dbReference type="ARBA" id="ARBA00022777"/>
    </source>
</evidence>
<evidence type="ECO:0000256" key="7">
    <source>
        <dbReference type="ARBA" id="ARBA00022692"/>
    </source>
</evidence>
<dbReference type="SMART" id="SM00387">
    <property type="entry name" value="HATPase_c"/>
    <property type="match status" value="1"/>
</dbReference>
<evidence type="ECO:0000259" key="14">
    <source>
        <dbReference type="PROSITE" id="PS50885"/>
    </source>
</evidence>
<evidence type="ECO:0000259" key="13">
    <source>
        <dbReference type="PROSITE" id="PS50109"/>
    </source>
</evidence>
<dbReference type="InterPro" id="IPR036890">
    <property type="entry name" value="HATPase_C_sf"/>
</dbReference>
<dbReference type="Pfam" id="PF06580">
    <property type="entry name" value="His_kinase"/>
    <property type="match status" value="1"/>
</dbReference>
<dbReference type="EMBL" id="RJVG01000008">
    <property type="protein sequence ID" value="ROR26379.1"/>
    <property type="molecule type" value="Genomic_DNA"/>
</dbReference>
<dbReference type="InterPro" id="IPR050640">
    <property type="entry name" value="Bact_2-comp_sensor_kinase"/>
</dbReference>
<comment type="caution">
    <text evidence="15">The sequence shown here is derived from an EMBL/GenBank/DDBJ whole genome shotgun (WGS) entry which is preliminary data.</text>
</comment>
<protein>
    <recommendedName>
        <fullName evidence="3">histidine kinase</fullName>
        <ecNumber evidence="3">2.7.13.3</ecNumber>
    </recommendedName>
</protein>
<dbReference type="CDD" id="cd06225">
    <property type="entry name" value="HAMP"/>
    <property type="match status" value="1"/>
</dbReference>
<keyword evidence="4" id="KW-1003">Cell membrane</keyword>
<dbReference type="GO" id="GO:0000155">
    <property type="term" value="F:phosphorelay sensor kinase activity"/>
    <property type="evidence" value="ECO:0007669"/>
    <property type="project" value="InterPro"/>
</dbReference>
<keyword evidence="16" id="KW-1185">Reference proteome</keyword>
<keyword evidence="10" id="KW-0902">Two-component regulatory system</keyword>
<keyword evidence="6" id="KW-0808">Transferase</keyword>
<dbReference type="InterPro" id="IPR005467">
    <property type="entry name" value="His_kinase_dom"/>
</dbReference>
<evidence type="ECO:0000256" key="3">
    <source>
        <dbReference type="ARBA" id="ARBA00012438"/>
    </source>
</evidence>
<evidence type="ECO:0000256" key="6">
    <source>
        <dbReference type="ARBA" id="ARBA00022679"/>
    </source>
</evidence>
<keyword evidence="8 15" id="KW-0418">Kinase</keyword>
<dbReference type="PANTHER" id="PTHR34220">
    <property type="entry name" value="SENSOR HISTIDINE KINASE YPDA"/>
    <property type="match status" value="1"/>
</dbReference>
<dbReference type="CDD" id="cd18773">
    <property type="entry name" value="PDC1_HK_sensor"/>
    <property type="match status" value="1"/>
</dbReference>